<accession>A0ABP0USV3</accession>
<evidence type="ECO:0000313" key="2">
    <source>
        <dbReference type="EMBL" id="CAK9229140.1"/>
    </source>
</evidence>
<evidence type="ECO:0008006" key="4">
    <source>
        <dbReference type="Google" id="ProtNLM"/>
    </source>
</evidence>
<keyword evidence="1" id="KW-0732">Signal</keyword>
<keyword evidence="3" id="KW-1185">Reference proteome</keyword>
<gene>
    <name evidence="2" type="ORF">CSSPTR1EN2_LOCUS19584</name>
</gene>
<sequence length="74" mass="8169">MFVCQTPQRKMLIPVLKLLRLLILGAQVFNNMSVAPVVGSQLLRLILTAAPRGTPMAVYRMRVLLPAAATRLLI</sequence>
<feature type="signal peptide" evidence="1">
    <location>
        <begin position="1"/>
        <end position="28"/>
    </location>
</feature>
<reference evidence="2" key="1">
    <citation type="submission" date="2024-02" db="EMBL/GenBank/DDBJ databases">
        <authorList>
            <consortium name="ELIXIR-Norway"/>
            <consortium name="Elixir Norway"/>
        </authorList>
    </citation>
    <scope>NUCLEOTIDE SEQUENCE</scope>
</reference>
<evidence type="ECO:0000256" key="1">
    <source>
        <dbReference type="SAM" id="SignalP"/>
    </source>
</evidence>
<organism evidence="2 3">
    <name type="scientific">Sphagnum troendelagicum</name>
    <dbReference type="NCBI Taxonomy" id="128251"/>
    <lineage>
        <taxon>Eukaryota</taxon>
        <taxon>Viridiplantae</taxon>
        <taxon>Streptophyta</taxon>
        <taxon>Embryophyta</taxon>
        <taxon>Bryophyta</taxon>
        <taxon>Sphagnophytina</taxon>
        <taxon>Sphagnopsida</taxon>
        <taxon>Sphagnales</taxon>
        <taxon>Sphagnaceae</taxon>
        <taxon>Sphagnum</taxon>
    </lineage>
</organism>
<proteinExistence type="predicted"/>
<protein>
    <recommendedName>
        <fullName evidence="4">Secreted protein</fullName>
    </recommendedName>
</protein>
<evidence type="ECO:0000313" key="3">
    <source>
        <dbReference type="Proteomes" id="UP001497512"/>
    </source>
</evidence>
<name>A0ABP0USV3_9BRYO</name>
<dbReference type="Proteomes" id="UP001497512">
    <property type="component" value="Chromosome 6"/>
</dbReference>
<dbReference type="EMBL" id="OZ019898">
    <property type="protein sequence ID" value="CAK9229140.1"/>
    <property type="molecule type" value="Genomic_DNA"/>
</dbReference>
<feature type="chain" id="PRO_5046334657" description="Secreted protein" evidence="1">
    <location>
        <begin position="29"/>
        <end position="74"/>
    </location>
</feature>